<dbReference type="GO" id="GO:0004143">
    <property type="term" value="F:ATP-dependent diacylglycerol kinase activity"/>
    <property type="evidence" value="ECO:0007669"/>
    <property type="project" value="TreeGrafter"/>
</dbReference>
<dbReference type="InterPro" id="IPR017438">
    <property type="entry name" value="ATP-NAD_kinase_N"/>
</dbReference>
<evidence type="ECO:0000256" key="9">
    <source>
        <dbReference type="ARBA" id="ARBA00023209"/>
    </source>
</evidence>
<dbReference type="InterPro" id="IPR050187">
    <property type="entry name" value="Lipid_Phosphate_FormReg"/>
</dbReference>
<comment type="cofactor">
    <cofactor evidence="1">
        <name>Mg(2+)</name>
        <dbReference type="ChEBI" id="CHEBI:18420"/>
    </cofactor>
</comment>
<feature type="domain" description="DAGKc" evidence="11">
    <location>
        <begin position="4"/>
        <end position="137"/>
    </location>
</feature>
<keyword evidence="12" id="KW-0808">Transferase</keyword>
<dbReference type="InterPro" id="IPR005218">
    <property type="entry name" value="Diacylglycerol/lipid_kinase"/>
</dbReference>
<evidence type="ECO:0000256" key="3">
    <source>
        <dbReference type="ARBA" id="ARBA00022516"/>
    </source>
</evidence>
<evidence type="ECO:0000256" key="2">
    <source>
        <dbReference type="ARBA" id="ARBA00005983"/>
    </source>
</evidence>
<evidence type="ECO:0000256" key="6">
    <source>
        <dbReference type="ARBA" id="ARBA00022840"/>
    </source>
</evidence>
<dbReference type="SUPFAM" id="SSF111331">
    <property type="entry name" value="NAD kinase/diacylglycerol kinase-like"/>
    <property type="match status" value="1"/>
</dbReference>
<keyword evidence="8" id="KW-0443">Lipid metabolism</keyword>
<evidence type="ECO:0000256" key="7">
    <source>
        <dbReference type="ARBA" id="ARBA00022842"/>
    </source>
</evidence>
<dbReference type="PROSITE" id="PS50146">
    <property type="entry name" value="DAGK"/>
    <property type="match status" value="1"/>
</dbReference>
<dbReference type="InterPro" id="IPR001206">
    <property type="entry name" value="Diacylglycerol_kinase_cat_dom"/>
</dbReference>
<accession>A0A5R9EMX0</accession>
<gene>
    <name evidence="12" type="ORF">FEZ33_03195</name>
</gene>
<organism evidence="12 13">
    <name type="scientific">Ruoffia tabacinasalis</name>
    <dbReference type="NCBI Taxonomy" id="87458"/>
    <lineage>
        <taxon>Bacteria</taxon>
        <taxon>Bacillati</taxon>
        <taxon>Bacillota</taxon>
        <taxon>Bacilli</taxon>
        <taxon>Lactobacillales</taxon>
        <taxon>Aerococcaceae</taxon>
        <taxon>Ruoffia</taxon>
    </lineage>
</organism>
<evidence type="ECO:0000256" key="4">
    <source>
        <dbReference type="ARBA" id="ARBA00022723"/>
    </source>
</evidence>
<dbReference type="GO" id="GO:0008654">
    <property type="term" value="P:phospholipid biosynthetic process"/>
    <property type="evidence" value="ECO:0007669"/>
    <property type="project" value="UniProtKB-KW"/>
</dbReference>
<keyword evidence="7" id="KW-0460">Magnesium</keyword>
<evidence type="ECO:0000313" key="13">
    <source>
        <dbReference type="Proteomes" id="UP000306420"/>
    </source>
</evidence>
<keyword evidence="4" id="KW-0479">Metal-binding</keyword>
<dbReference type="PANTHER" id="PTHR12358">
    <property type="entry name" value="SPHINGOSINE KINASE"/>
    <property type="match status" value="1"/>
</dbReference>
<evidence type="ECO:0000256" key="1">
    <source>
        <dbReference type="ARBA" id="ARBA00001946"/>
    </source>
</evidence>
<sequence length="304" mass="32959">MVNFMLKNVLLITNPVAGKGYGEKYAQKLKNVLEDYHQSKVEIKITEEEFDATKWSKNATKDGFDTVICLGGDGTVSETVNGIIEAQDKPVFGFVPMGTVNDLGRALGYKMNAKKAIEDFQTVSIDKLDVGKVNDRIFINVIALGPIAEEVMTTASDDKNRFGALAYVRDGMKAFFTDKGYEVRVTASDGTATDIKTNLLFVGLTNSIGGVEFMVPGANYNDGKGYLSAIKGHTPISTIRAGLEVGLSNLDADNIFRLSDHKFKIESINNESITTNVDGDNGPELPLEIEILGQAIDVLITGET</sequence>
<dbReference type="GO" id="GO:0005524">
    <property type="term" value="F:ATP binding"/>
    <property type="evidence" value="ECO:0007669"/>
    <property type="project" value="UniProtKB-KW"/>
</dbReference>
<dbReference type="AlphaFoldDB" id="A0A5R9EMX0"/>
<proteinExistence type="inferred from homology"/>
<dbReference type="InterPro" id="IPR016064">
    <property type="entry name" value="NAD/diacylglycerol_kinase_sf"/>
</dbReference>
<protein>
    <submittedName>
        <fullName evidence="12">Diacylglycerol kinase family lipid kinase</fullName>
    </submittedName>
</protein>
<dbReference type="EMBL" id="VBSP01000006">
    <property type="protein sequence ID" value="TLQ48909.1"/>
    <property type="molecule type" value="Genomic_DNA"/>
</dbReference>
<keyword evidence="12" id="KW-0418">Kinase</keyword>
<evidence type="ECO:0000256" key="8">
    <source>
        <dbReference type="ARBA" id="ARBA00023098"/>
    </source>
</evidence>
<keyword evidence="9" id="KW-0594">Phospholipid biosynthesis</keyword>
<dbReference type="Pfam" id="PF00781">
    <property type="entry name" value="DAGK_cat"/>
    <property type="match status" value="1"/>
</dbReference>
<evidence type="ECO:0000256" key="10">
    <source>
        <dbReference type="ARBA" id="ARBA00023264"/>
    </source>
</evidence>
<dbReference type="NCBIfam" id="TIGR00147">
    <property type="entry name" value="YegS/Rv2252/BmrU family lipid kinase"/>
    <property type="match status" value="1"/>
</dbReference>
<comment type="similarity">
    <text evidence="2">Belongs to the diacylglycerol/lipid kinase family.</text>
</comment>
<evidence type="ECO:0000313" key="12">
    <source>
        <dbReference type="EMBL" id="TLQ48909.1"/>
    </source>
</evidence>
<dbReference type="PANTHER" id="PTHR12358:SF106">
    <property type="entry name" value="LIPID KINASE YEGS"/>
    <property type="match status" value="1"/>
</dbReference>
<keyword evidence="6" id="KW-0067">ATP-binding</keyword>
<dbReference type="Gene3D" id="3.40.50.10330">
    <property type="entry name" value="Probable inorganic polyphosphate/atp-NAD kinase, domain 1"/>
    <property type="match status" value="1"/>
</dbReference>
<keyword evidence="3" id="KW-0444">Lipid biosynthesis</keyword>
<keyword evidence="5" id="KW-0547">Nucleotide-binding</keyword>
<reference evidence="12 13" key="1">
    <citation type="submission" date="2019-05" db="EMBL/GenBank/DDBJ databases">
        <title>The metagenome of a microbial culture collection derived from dairy environment covers the genomic content of the human microbiome.</title>
        <authorList>
            <person name="Roder T."/>
            <person name="Wuthrich D."/>
            <person name="Sattari Z."/>
            <person name="Von Ah U."/>
            <person name="Bar C."/>
            <person name="Ronchi F."/>
            <person name="Macpherson A.J."/>
            <person name="Ganal-Vonarburg S.C."/>
            <person name="Bruggmann R."/>
            <person name="Vergeres G."/>
        </authorList>
    </citation>
    <scope>NUCLEOTIDE SEQUENCE [LARGE SCALE GENOMIC DNA]</scope>
    <source>
        <strain evidence="12 13">FAM 24227</strain>
    </source>
</reference>
<dbReference type="OrthoDB" id="142078at2"/>
<name>A0A5R9EMX0_9LACT</name>
<dbReference type="Gene3D" id="2.60.200.40">
    <property type="match status" value="1"/>
</dbReference>
<keyword evidence="10" id="KW-1208">Phospholipid metabolism</keyword>
<evidence type="ECO:0000259" key="11">
    <source>
        <dbReference type="PROSITE" id="PS50146"/>
    </source>
</evidence>
<evidence type="ECO:0000256" key="5">
    <source>
        <dbReference type="ARBA" id="ARBA00022741"/>
    </source>
</evidence>
<dbReference type="Proteomes" id="UP000306420">
    <property type="component" value="Unassembled WGS sequence"/>
</dbReference>
<dbReference type="SMART" id="SM00046">
    <property type="entry name" value="DAGKc"/>
    <property type="match status" value="1"/>
</dbReference>
<comment type="caution">
    <text evidence="12">The sequence shown here is derived from an EMBL/GenBank/DDBJ whole genome shotgun (WGS) entry which is preliminary data.</text>
</comment>
<dbReference type="GO" id="GO:0005886">
    <property type="term" value="C:plasma membrane"/>
    <property type="evidence" value="ECO:0007669"/>
    <property type="project" value="TreeGrafter"/>
</dbReference>
<dbReference type="GO" id="GO:0046872">
    <property type="term" value="F:metal ion binding"/>
    <property type="evidence" value="ECO:0007669"/>
    <property type="project" value="UniProtKB-KW"/>
</dbReference>